<dbReference type="EMBL" id="VIEB01000989">
    <property type="protein sequence ID" value="TQD77045.1"/>
    <property type="molecule type" value="Genomic_DNA"/>
</dbReference>
<gene>
    <name evidence="1" type="ORF">C1H46_037417</name>
</gene>
<name>A0A540KS38_MALBA</name>
<dbReference type="AlphaFoldDB" id="A0A540KS38"/>
<organism evidence="1 2">
    <name type="scientific">Malus baccata</name>
    <name type="common">Siberian crab apple</name>
    <name type="synonym">Pyrus baccata</name>
    <dbReference type="NCBI Taxonomy" id="106549"/>
    <lineage>
        <taxon>Eukaryota</taxon>
        <taxon>Viridiplantae</taxon>
        <taxon>Streptophyta</taxon>
        <taxon>Embryophyta</taxon>
        <taxon>Tracheophyta</taxon>
        <taxon>Spermatophyta</taxon>
        <taxon>Magnoliopsida</taxon>
        <taxon>eudicotyledons</taxon>
        <taxon>Gunneridae</taxon>
        <taxon>Pentapetalae</taxon>
        <taxon>rosids</taxon>
        <taxon>fabids</taxon>
        <taxon>Rosales</taxon>
        <taxon>Rosaceae</taxon>
        <taxon>Amygdaloideae</taxon>
        <taxon>Maleae</taxon>
        <taxon>Malus</taxon>
    </lineage>
</organism>
<comment type="caution">
    <text evidence="1">The sequence shown here is derived from an EMBL/GenBank/DDBJ whole genome shotgun (WGS) entry which is preliminary data.</text>
</comment>
<evidence type="ECO:0000313" key="2">
    <source>
        <dbReference type="Proteomes" id="UP000315295"/>
    </source>
</evidence>
<dbReference type="Proteomes" id="UP000315295">
    <property type="component" value="Unassembled WGS sequence"/>
</dbReference>
<evidence type="ECO:0000313" key="1">
    <source>
        <dbReference type="EMBL" id="TQD77045.1"/>
    </source>
</evidence>
<keyword evidence="2" id="KW-1185">Reference proteome</keyword>
<proteinExistence type="predicted"/>
<accession>A0A540KS38</accession>
<protein>
    <submittedName>
        <fullName evidence="1">Uncharacterized protein</fullName>
    </submittedName>
</protein>
<reference evidence="1 2" key="1">
    <citation type="journal article" date="2019" name="G3 (Bethesda)">
        <title>Sequencing of a Wild Apple (Malus baccata) Genome Unravels the Differences Between Cultivated and Wild Apple Species Regarding Disease Resistance and Cold Tolerance.</title>
        <authorList>
            <person name="Chen X."/>
        </authorList>
    </citation>
    <scope>NUCLEOTIDE SEQUENCE [LARGE SCALE GENOMIC DNA]</scope>
    <source>
        <strain evidence="2">cv. Shandingzi</strain>
        <tissue evidence="1">Leaves</tissue>
    </source>
</reference>
<sequence length="161" mass="18458">MIIIGRVNLKKVTTQAFDGTLLNIMGTIQLMVQAKSFENLMTFNVMDCPSLCNAILDREWLHGIRKIPLGDNLLPCYPSMKVSNRRLNHKGTKEPMLGGRAHASKRQAHSRAHQVLYVKHHPNYMRLDSIPWVCRVSIMDLIAYCLREDKFMENLSPNDLP</sequence>